<feature type="DNA-binding region" description="H-T-H motif" evidence="5">
    <location>
        <begin position="24"/>
        <end position="43"/>
    </location>
</feature>
<evidence type="ECO:0000256" key="4">
    <source>
        <dbReference type="ARBA" id="ARBA00023163"/>
    </source>
</evidence>
<dbReference type="InterPro" id="IPR009057">
    <property type="entry name" value="Homeodomain-like_sf"/>
</dbReference>
<dbReference type="Proteomes" id="UP000073816">
    <property type="component" value="Chromosome"/>
</dbReference>
<sequence>MTTRERILEIATEQFSRFGVRTVTMEDIARQIGVSKKTIYQEFADKKDLVKEVFSRILELDRKKLAFILEEEDGVIEHLVKTSRMMRERLSSMNPMVIMEVQKYFPEAWKMFEEFKETVIMNDLVRMIERGKELGYFRPEIDSAILAKVRVNQITNAFDPMNFANPDYNLVEEQVVLMDHFLHGIFTEKGRQAYQSQNQRFENIN</sequence>
<dbReference type="InterPro" id="IPR001647">
    <property type="entry name" value="HTH_TetR"/>
</dbReference>
<evidence type="ECO:0000256" key="1">
    <source>
        <dbReference type="ARBA" id="ARBA00022491"/>
    </source>
</evidence>
<dbReference type="PATRIC" id="fig|1727163.4.peg.1524"/>
<keyword evidence="3 5" id="KW-0238">DNA-binding</keyword>
<dbReference type="PROSITE" id="PS50977">
    <property type="entry name" value="HTH_TETR_2"/>
    <property type="match status" value="1"/>
</dbReference>
<accession>A0A142EM69</accession>
<dbReference type="GO" id="GO:0003700">
    <property type="term" value="F:DNA-binding transcription factor activity"/>
    <property type="evidence" value="ECO:0007669"/>
    <property type="project" value="TreeGrafter"/>
</dbReference>
<dbReference type="OrthoDB" id="881297at2"/>
<feature type="domain" description="HTH tetR-type" evidence="6">
    <location>
        <begin position="1"/>
        <end position="61"/>
    </location>
</feature>
<evidence type="ECO:0000256" key="3">
    <source>
        <dbReference type="ARBA" id="ARBA00023125"/>
    </source>
</evidence>
<gene>
    <name evidence="7" type="ORF">AO498_07335</name>
</gene>
<dbReference type="PANTHER" id="PTHR30055">
    <property type="entry name" value="HTH-TYPE TRANSCRIPTIONAL REGULATOR RUTR"/>
    <property type="match status" value="1"/>
</dbReference>
<keyword evidence="8" id="KW-1185">Reference proteome</keyword>
<dbReference type="RefSeq" id="WP_067545368.1">
    <property type="nucleotide sequence ID" value="NZ_CP012836.1"/>
</dbReference>
<dbReference type="STRING" id="1727163.AO498_07335"/>
<name>A0A142EM69_9BACT</name>
<reference evidence="8" key="1">
    <citation type="submission" date="2015-09" db="EMBL/GenBank/DDBJ databases">
        <title>Complete sequence of Algoriphagus sp. M8-2.</title>
        <authorList>
            <person name="Shintani M."/>
        </authorList>
    </citation>
    <scope>NUCLEOTIDE SEQUENCE [LARGE SCALE GENOMIC DNA]</scope>
    <source>
        <strain evidence="8">M8-2</strain>
    </source>
</reference>
<evidence type="ECO:0000313" key="8">
    <source>
        <dbReference type="Proteomes" id="UP000073816"/>
    </source>
</evidence>
<evidence type="ECO:0000256" key="2">
    <source>
        <dbReference type="ARBA" id="ARBA00023015"/>
    </source>
</evidence>
<dbReference type="Gene3D" id="1.10.357.10">
    <property type="entry name" value="Tetracycline Repressor, domain 2"/>
    <property type="match status" value="1"/>
</dbReference>
<dbReference type="SUPFAM" id="SSF46689">
    <property type="entry name" value="Homeodomain-like"/>
    <property type="match status" value="1"/>
</dbReference>
<evidence type="ECO:0000256" key="5">
    <source>
        <dbReference type="PROSITE-ProRule" id="PRU00335"/>
    </source>
</evidence>
<dbReference type="InterPro" id="IPR050109">
    <property type="entry name" value="HTH-type_TetR-like_transc_reg"/>
</dbReference>
<evidence type="ECO:0000313" key="7">
    <source>
        <dbReference type="EMBL" id="AMQ56224.1"/>
    </source>
</evidence>
<dbReference type="Pfam" id="PF00440">
    <property type="entry name" value="TetR_N"/>
    <property type="match status" value="1"/>
</dbReference>
<keyword evidence="1" id="KW-0678">Repressor</keyword>
<dbReference type="PRINTS" id="PR00455">
    <property type="entry name" value="HTHTETR"/>
</dbReference>
<dbReference type="SUPFAM" id="SSF48498">
    <property type="entry name" value="Tetracyclin repressor-like, C-terminal domain"/>
    <property type="match status" value="1"/>
</dbReference>
<evidence type="ECO:0000259" key="6">
    <source>
        <dbReference type="PROSITE" id="PS50977"/>
    </source>
</evidence>
<dbReference type="KEGG" id="alm:AO498_07335"/>
<proteinExistence type="predicted"/>
<dbReference type="InterPro" id="IPR036271">
    <property type="entry name" value="Tet_transcr_reg_TetR-rel_C_sf"/>
</dbReference>
<dbReference type="AlphaFoldDB" id="A0A142EM69"/>
<protein>
    <submittedName>
        <fullName evidence="7">TetR family transcriptional regulator</fullName>
    </submittedName>
</protein>
<keyword evidence="2" id="KW-0805">Transcription regulation</keyword>
<dbReference type="GO" id="GO:0000976">
    <property type="term" value="F:transcription cis-regulatory region binding"/>
    <property type="evidence" value="ECO:0007669"/>
    <property type="project" value="TreeGrafter"/>
</dbReference>
<dbReference type="PANTHER" id="PTHR30055:SF175">
    <property type="entry name" value="HTH-TYPE TRANSCRIPTIONAL REPRESSOR KSTR2"/>
    <property type="match status" value="1"/>
</dbReference>
<keyword evidence="4" id="KW-0804">Transcription</keyword>
<dbReference type="EMBL" id="CP012836">
    <property type="protein sequence ID" value="AMQ56224.1"/>
    <property type="molecule type" value="Genomic_DNA"/>
</dbReference>
<reference evidence="7 8" key="2">
    <citation type="journal article" date="2016" name="Genome Announc.">
        <title>Complete Genome Sequence of Algoriphagus sp. Strain M8-2, Isolated from a Brackish Lake.</title>
        <authorList>
            <person name="Muraguchi Y."/>
            <person name="Kushimoto K."/>
            <person name="Ohtsubo Y."/>
            <person name="Suzuki T."/>
            <person name="Dohra H."/>
            <person name="Kimbara K."/>
            <person name="Shintani M."/>
        </authorList>
    </citation>
    <scope>NUCLEOTIDE SEQUENCE [LARGE SCALE GENOMIC DNA]</scope>
    <source>
        <strain evidence="7 8">M8-2</strain>
    </source>
</reference>
<organism evidence="7 8">
    <name type="scientific">Algoriphagus sanaruensis</name>
    <dbReference type="NCBI Taxonomy" id="1727163"/>
    <lineage>
        <taxon>Bacteria</taxon>
        <taxon>Pseudomonadati</taxon>
        <taxon>Bacteroidota</taxon>
        <taxon>Cytophagia</taxon>
        <taxon>Cytophagales</taxon>
        <taxon>Cyclobacteriaceae</taxon>
        <taxon>Algoriphagus</taxon>
    </lineage>
</organism>